<gene>
    <name evidence="1" type="ORF">QS713_06590</name>
</gene>
<sequence length="210" mass="22578">MDKSARNTGEVPPDFLSALLSIRDAVCPPQIQLEEVPAPRGIAPFCAALHASVPQEVSEVPLASGSFVVLHDPDTQPGWGGKTRLVVHARSQFDVDLAQDPLLSEVLWSWTHEALDVCGANVRRMNGTVTRELADAFGGLQLRSSRAHVDLRGSWTPAAIDLAPHVNAWLTLLGHMSATTDPADPTDFTTAAQPPQTINTLNIPRPVPHV</sequence>
<evidence type="ECO:0000313" key="2">
    <source>
        <dbReference type="Proteomes" id="UP001247542"/>
    </source>
</evidence>
<proteinExistence type="predicted"/>
<name>A0ABU3IBH3_9ACTO</name>
<dbReference type="InterPro" id="IPR021555">
    <property type="entry name" value="DUF3000"/>
</dbReference>
<evidence type="ECO:0000313" key="1">
    <source>
        <dbReference type="EMBL" id="MDT3767725.1"/>
    </source>
</evidence>
<dbReference type="RefSeq" id="WP_313273554.1">
    <property type="nucleotide sequence ID" value="NZ_JASXSX010000001.1"/>
</dbReference>
<dbReference type="Proteomes" id="UP001247542">
    <property type="component" value="Unassembled WGS sequence"/>
</dbReference>
<organism evidence="1 2">
    <name type="scientific">Gleimia hominis</name>
    <dbReference type="NCBI Taxonomy" id="595468"/>
    <lineage>
        <taxon>Bacteria</taxon>
        <taxon>Bacillati</taxon>
        <taxon>Actinomycetota</taxon>
        <taxon>Actinomycetes</taxon>
        <taxon>Actinomycetales</taxon>
        <taxon>Actinomycetaceae</taxon>
        <taxon>Gleimia</taxon>
    </lineage>
</organism>
<reference evidence="1 2" key="1">
    <citation type="submission" date="2023-06" db="EMBL/GenBank/DDBJ databases">
        <title>Draft genome sequence of Gleimia hominis type strain CCUG 57540T.</title>
        <authorList>
            <person name="Salva-Serra F."/>
            <person name="Cardew S."/>
            <person name="Jensie Markopoulos S."/>
            <person name="Ohlen M."/>
            <person name="Inganas E."/>
            <person name="Svensson-Stadler L."/>
            <person name="Moore E.R.B."/>
        </authorList>
    </citation>
    <scope>NUCLEOTIDE SEQUENCE [LARGE SCALE GENOMIC DNA]</scope>
    <source>
        <strain evidence="1 2">CCUG 57540</strain>
    </source>
</reference>
<protein>
    <submittedName>
        <fullName evidence="1">DUF3000 family protein</fullName>
    </submittedName>
</protein>
<dbReference type="EMBL" id="JASXSX010000001">
    <property type="protein sequence ID" value="MDT3767725.1"/>
    <property type="molecule type" value="Genomic_DNA"/>
</dbReference>
<comment type="caution">
    <text evidence="1">The sequence shown here is derived from an EMBL/GenBank/DDBJ whole genome shotgun (WGS) entry which is preliminary data.</text>
</comment>
<accession>A0ABU3IBH3</accession>
<keyword evidence="2" id="KW-1185">Reference proteome</keyword>
<dbReference type="Pfam" id="PF11452">
    <property type="entry name" value="DUF3000"/>
    <property type="match status" value="1"/>
</dbReference>